<feature type="transmembrane region" description="Helical" evidence="1">
    <location>
        <begin position="36"/>
        <end position="52"/>
    </location>
</feature>
<dbReference type="EMBL" id="WUWG01000006">
    <property type="protein sequence ID" value="MXU66435.1"/>
    <property type="molecule type" value="Genomic_DNA"/>
</dbReference>
<feature type="transmembrane region" description="Helical" evidence="1">
    <location>
        <begin position="57"/>
        <end position="74"/>
    </location>
</feature>
<comment type="caution">
    <text evidence="3">The sequence shown here is derived from an EMBL/GenBank/DDBJ whole genome shotgun (WGS) entry which is preliminary data.</text>
</comment>
<dbReference type="SUPFAM" id="SSF53649">
    <property type="entry name" value="Alkaline phosphatase-like"/>
    <property type="match status" value="1"/>
</dbReference>
<dbReference type="InterPro" id="IPR000917">
    <property type="entry name" value="Sulfatase_N"/>
</dbReference>
<dbReference type="Gene3D" id="3.40.720.10">
    <property type="entry name" value="Alkaline Phosphatase, subunit A"/>
    <property type="match status" value="1"/>
</dbReference>
<keyword evidence="1" id="KW-0472">Membrane</keyword>
<sequence length="483" mass="53875">MTQIDRSVLWANTLLWAAFPLSVLNEIGYRLHDVEMYLVIGLFGAIGFVTAATRSRIVLAVSSVVLAVLYFDTYLDLTPWLAVFLLHVIAVFAACMFFVPRQTTQIVAAFALIFGLTSFLSPQPVGFVTTGSHEGVSAQSDKKLVYVILDEKSSPFYGDTTVEHHISPDEMAAYYVSRGATLFARARSLSSNTLGSVTSVLSLDSLPRNYRKNDKADYFGNSIVNNALLTELEQRGFQQTYVQSTHLGFCTPSERVVCLNYNGLGNVQAFGDQSLSMRSAISLRVFIDYLEFKKLGYLKRAREQILPKTSGSMDDAPRMPLMVDFLQGLPEAVADMQPGSALVAHIIIPHFPYIYDEECRLLPVSQWRSVKYRTTPYAPDEVEELFNGHWRQARCVDRLMAPLFEQVAKQDDTTLIVHGDHGSRIYRYTKAADAEATKDDTLFTTLAVHRPGEEAEAVMTEIPLQDTVGAILKAFLQSADETR</sequence>
<name>A0A6B0TXK7_9RHOB</name>
<evidence type="ECO:0000259" key="2">
    <source>
        <dbReference type="Pfam" id="PF00884"/>
    </source>
</evidence>
<organism evidence="3 4">
    <name type="scientific">Oceanomicrobium pacificus</name>
    <dbReference type="NCBI Taxonomy" id="2692916"/>
    <lineage>
        <taxon>Bacteria</taxon>
        <taxon>Pseudomonadati</taxon>
        <taxon>Pseudomonadota</taxon>
        <taxon>Alphaproteobacteria</taxon>
        <taxon>Rhodobacterales</taxon>
        <taxon>Paracoccaceae</taxon>
        <taxon>Oceanomicrobium</taxon>
    </lineage>
</organism>
<feature type="transmembrane region" description="Helical" evidence="1">
    <location>
        <begin position="106"/>
        <end position="122"/>
    </location>
</feature>
<accession>A0A6B0TXK7</accession>
<reference evidence="3 4" key="1">
    <citation type="submission" date="2019-12" db="EMBL/GenBank/DDBJ databases">
        <title>Strain KN286 was isolated from seawater, which was collected from Caroline Seamount in the tropical western Pacific.</title>
        <authorList>
            <person name="Wang Q."/>
        </authorList>
    </citation>
    <scope>NUCLEOTIDE SEQUENCE [LARGE SCALE GENOMIC DNA]</scope>
    <source>
        <strain evidence="3 4">KN286</strain>
    </source>
</reference>
<dbReference type="AlphaFoldDB" id="A0A6B0TXK7"/>
<gene>
    <name evidence="3" type="ORF">GSH16_13370</name>
</gene>
<proteinExistence type="predicted"/>
<evidence type="ECO:0000313" key="3">
    <source>
        <dbReference type="EMBL" id="MXU66435.1"/>
    </source>
</evidence>
<dbReference type="Proteomes" id="UP000436016">
    <property type="component" value="Unassembled WGS sequence"/>
</dbReference>
<evidence type="ECO:0000313" key="4">
    <source>
        <dbReference type="Proteomes" id="UP000436016"/>
    </source>
</evidence>
<keyword evidence="4" id="KW-1185">Reference proteome</keyword>
<keyword evidence="1" id="KW-0812">Transmembrane</keyword>
<feature type="transmembrane region" description="Helical" evidence="1">
    <location>
        <begin position="7"/>
        <end position="24"/>
    </location>
</feature>
<evidence type="ECO:0000256" key="1">
    <source>
        <dbReference type="SAM" id="Phobius"/>
    </source>
</evidence>
<feature type="domain" description="Sulfatase N-terminal" evidence="2">
    <location>
        <begin position="145"/>
        <end position="435"/>
    </location>
</feature>
<dbReference type="Pfam" id="PF00884">
    <property type="entry name" value="Sulfatase"/>
    <property type="match status" value="1"/>
</dbReference>
<feature type="transmembrane region" description="Helical" evidence="1">
    <location>
        <begin position="80"/>
        <end position="99"/>
    </location>
</feature>
<protein>
    <recommendedName>
        <fullName evidence="2">Sulfatase N-terminal domain-containing protein</fullName>
    </recommendedName>
</protein>
<keyword evidence="1" id="KW-1133">Transmembrane helix</keyword>
<dbReference type="RefSeq" id="WP_160855934.1">
    <property type="nucleotide sequence ID" value="NZ_WUWG01000006.1"/>
</dbReference>
<dbReference type="InterPro" id="IPR017850">
    <property type="entry name" value="Alkaline_phosphatase_core_sf"/>
</dbReference>